<dbReference type="EMBL" id="CP011020">
    <property type="protein sequence ID" value="AKK01416.1"/>
    <property type="molecule type" value="Genomic_DNA"/>
</dbReference>
<accession>A0A0G3GJI8</accession>
<reference evidence="2" key="2">
    <citation type="submission" date="2015-03" db="EMBL/GenBank/DDBJ databases">
        <authorList>
            <person name="Deng P."/>
            <person name="Lu S."/>
        </authorList>
    </citation>
    <scope>NUCLEOTIDE SEQUENCE [LARGE SCALE GENOMIC DNA]</scope>
    <source>
        <strain evidence="2">UFB2</strain>
    </source>
</reference>
<organism evidence="1 2">
    <name type="scientific">Pseudomonas chlororaphis</name>
    <dbReference type="NCBI Taxonomy" id="587753"/>
    <lineage>
        <taxon>Bacteria</taxon>
        <taxon>Pseudomonadati</taxon>
        <taxon>Pseudomonadota</taxon>
        <taxon>Gammaproteobacteria</taxon>
        <taxon>Pseudomonadales</taxon>
        <taxon>Pseudomonadaceae</taxon>
        <taxon>Pseudomonas</taxon>
    </lineage>
</organism>
<proteinExistence type="predicted"/>
<dbReference type="AlphaFoldDB" id="A0A0G3GJI8"/>
<reference evidence="1 2" key="1">
    <citation type="journal article" date="2015" name="Stand. Genomic Sci.">
        <title>Complete genome of Pseudomonas chlororaphis strain UFB2, a soil bacterium with antibacterial activity against bacterial canker pathogen of tomato.</title>
        <authorList>
            <person name="Deng P."/>
            <person name="Wang X."/>
            <person name="Baird S.M."/>
            <person name="Lu S.E."/>
        </authorList>
    </citation>
    <scope>NUCLEOTIDE SEQUENCE [LARGE SCALE GENOMIC DNA]</scope>
    <source>
        <strain evidence="1 2">UFB2</strain>
    </source>
</reference>
<name>A0A0G3GJI8_9PSED</name>
<gene>
    <name evidence="1" type="ORF">VM99_26415</name>
</gene>
<dbReference type="Proteomes" id="UP000035212">
    <property type="component" value="Chromosome"/>
</dbReference>
<dbReference type="PATRIC" id="fig|587753.11.peg.5430"/>
<protein>
    <submittedName>
        <fullName evidence="1">Uncharacterized protein</fullName>
    </submittedName>
</protein>
<evidence type="ECO:0000313" key="2">
    <source>
        <dbReference type="Proteomes" id="UP000035212"/>
    </source>
</evidence>
<evidence type="ECO:0000313" key="1">
    <source>
        <dbReference type="EMBL" id="AKK01416.1"/>
    </source>
</evidence>
<sequence length="206" mass="23669">MPEFQHPSELEPKLSRAHLDVVFNNLLDAAYKALEATSTDDDTNWTRGVFPYGRIHGRFIRLQREGDLPWFRLVNKTLDYTVSVDGVLMQFVTDDPDLRKKGHRLQKNQVERYHDSLLGPANDGNLTWRVYVDSDRNPDGPTLTVSILGFDTNRNVICKWVHNYEPLVSVRTTTLSPVVEIVDSLPTRRDKDVAQTEMKDTDSKDE</sequence>